<keyword evidence="14" id="KW-1185">Reference proteome</keyword>
<dbReference type="RefSeq" id="XP_020044268.1">
    <property type="nucleotide sequence ID" value="XM_020190997.1"/>
</dbReference>
<evidence type="ECO:0000256" key="6">
    <source>
        <dbReference type="ARBA" id="ARBA00022832"/>
    </source>
</evidence>
<dbReference type="InterPro" id="IPR002076">
    <property type="entry name" value="ELO_fam"/>
</dbReference>
<feature type="transmembrane region" description="Helical" evidence="12">
    <location>
        <begin position="82"/>
        <end position="103"/>
    </location>
</feature>
<dbReference type="GeneID" id="30964633"/>
<dbReference type="GO" id="GO:0034625">
    <property type="term" value="P:fatty acid elongation, monounsaturated fatty acid"/>
    <property type="evidence" value="ECO:0007669"/>
    <property type="project" value="TreeGrafter"/>
</dbReference>
<feature type="transmembrane region" description="Helical" evidence="12">
    <location>
        <begin position="260"/>
        <end position="282"/>
    </location>
</feature>
<dbReference type="OrthoDB" id="434092at2759"/>
<keyword evidence="9 12" id="KW-0472">Membrane</keyword>
<comment type="similarity">
    <text evidence="2 12">Belongs to the ELO family.</text>
</comment>
<comment type="catalytic activity">
    <reaction evidence="11">
        <text>a very-long-chain acyl-CoA + malonyl-CoA + H(+) = a very-long-chain 3-oxoacyl-CoA + CO2 + CoA</text>
        <dbReference type="Rhea" id="RHEA:32727"/>
        <dbReference type="ChEBI" id="CHEBI:15378"/>
        <dbReference type="ChEBI" id="CHEBI:16526"/>
        <dbReference type="ChEBI" id="CHEBI:57287"/>
        <dbReference type="ChEBI" id="CHEBI:57384"/>
        <dbReference type="ChEBI" id="CHEBI:90725"/>
        <dbReference type="ChEBI" id="CHEBI:90736"/>
        <dbReference type="EC" id="2.3.1.199"/>
    </reaction>
</comment>
<dbReference type="GO" id="GO:0034626">
    <property type="term" value="P:fatty acid elongation, polyunsaturated fatty acid"/>
    <property type="evidence" value="ECO:0007669"/>
    <property type="project" value="TreeGrafter"/>
</dbReference>
<evidence type="ECO:0000256" key="4">
    <source>
        <dbReference type="ARBA" id="ARBA00022679"/>
    </source>
</evidence>
<evidence type="ECO:0000313" key="14">
    <source>
        <dbReference type="Proteomes" id="UP000095038"/>
    </source>
</evidence>
<proteinExistence type="inferred from homology"/>
<feature type="transmembrane region" description="Helical" evidence="12">
    <location>
        <begin position="49"/>
        <end position="70"/>
    </location>
</feature>
<dbReference type="PANTHER" id="PTHR11157">
    <property type="entry name" value="FATTY ACID ACYL TRANSFERASE-RELATED"/>
    <property type="match status" value="1"/>
</dbReference>
<keyword evidence="5 12" id="KW-0812">Transmembrane</keyword>
<protein>
    <recommendedName>
        <fullName evidence="12">Elongation of fatty acids protein</fullName>
        <ecNumber evidence="12">2.3.1.-</ecNumber>
    </recommendedName>
</protein>
<keyword evidence="4 12" id="KW-0808">Transferase</keyword>
<evidence type="ECO:0000256" key="1">
    <source>
        <dbReference type="ARBA" id="ARBA00004141"/>
    </source>
</evidence>
<evidence type="ECO:0000256" key="10">
    <source>
        <dbReference type="ARBA" id="ARBA00023160"/>
    </source>
</evidence>
<dbReference type="GO" id="GO:0042761">
    <property type="term" value="P:very long-chain fatty acid biosynthetic process"/>
    <property type="evidence" value="ECO:0007669"/>
    <property type="project" value="TreeGrafter"/>
</dbReference>
<keyword evidence="8 12" id="KW-0443">Lipid metabolism</keyword>
<evidence type="ECO:0000256" key="12">
    <source>
        <dbReference type="RuleBase" id="RU361115"/>
    </source>
</evidence>
<comment type="subcellular location">
    <subcellularLocation>
        <location evidence="1">Membrane</location>
        <topology evidence="1">Multi-pass membrane protein</topology>
    </subcellularLocation>
</comment>
<evidence type="ECO:0000256" key="9">
    <source>
        <dbReference type="ARBA" id="ARBA00023136"/>
    </source>
</evidence>
<evidence type="ECO:0000256" key="5">
    <source>
        <dbReference type="ARBA" id="ARBA00022692"/>
    </source>
</evidence>
<name>A0A1D2V8E1_9ASCO</name>
<dbReference type="InParanoid" id="A0A1D2V8E1"/>
<evidence type="ECO:0000313" key="13">
    <source>
        <dbReference type="EMBL" id="ODV57961.1"/>
    </source>
</evidence>
<evidence type="ECO:0000256" key="2">
    <source>
        <dbReference type="ARBA" id="ARBA00007263"/>
    </source>
</evidence>
<evidence type="ECO:0000256" key="8">
    <source>
        <dbReference type="ARBA" id="ARBA00023098"/>
    </source>
</evidence>
<dbReference type="AlphaFoldDB" id="A0A1D2V8E1"/>
<evidence type="ECO:0000256" key="3">
    <source>
        <dbReference type="ARBA" id="ARBA00022516"/>
    </source>
</evidence>
<keyword evidence="3 12" id="KW-0444">Lipid biosynthesis</keyword>
<sequence length="332" mass="38398">MNYPIPSIDNPFGINLWDHFDSIISLVTFNKFVPSKFVFVPGNQLLSTLPIVLSSISLYYFIIFGGSYYLKKNSFKPLKLSLLFQLHNLILTSISFILLILIVEQLVPIIFKNGLFYSICNINSWTQPLITLYYLNYLTKFIEFIDTFFLVVKQKKLTFLHTYHHGATALLCFTQLIGETPISWVPISLNLSVHCLMYWYYFLTSTGYKVWWKEWVTRFQIIQFILDLIFVYFASYQKVAFTYFKDTLPYCADCAGSTNAAVWGCCILSSYLFLFIAFYIEVYKKKGSKKSRAVKRVKGGMAAKVNEYVNIDVSKTTGYSPSPLRSNISKKV</sequence>
<feature type="transmembrane region" description="Helical" evidence="12">
    <location>
        <begin position="215"/>
        <end position="234"/>
    </location>
</feature>
<feature type="transmembrane region" description="Helical" evidence="12">
    <location>
        <begin position="157"/>
        <end position="178"/>
    </location>
</feature>
<dbReference type="InterPro" id="IPR030457">
    <property type="entry name" value="ELO_CS"/>
</dbReference>
<keyword evidence="10 12" id="KW-0275">Fatty acid biosynthesis</keyword>
<dbReference type="PANTHER" id="PTHR11157:SF134">
    <property type="entry name" value="ELONGATION OF FATTY ACIDS PROTEIN 1-RELATED"/>
    <property type="match status" value="1"/>
</dbReference>
<evidence type="ECO:0000256" key="7">
    <source>
        <dbReference type="ARBA" id="ARBA00022989"/>
    </source>
</evidence>
<reference evidence="14" key="1">
    <citation type="submission" date="2016-05" db="EMBL/GenBank/DDBJ databases">
        <title>Comparative genomics of biotechnologically important yeasts.</title>
        <authorList>
            <consortium name="DOE Joint Genome Institute"/>
            <person name="Riley R."/>
            <person name="Haridas S."/>
            <person name="Wolfe K.H."/>
            <person name="Lopes M.R."/>
            <person name="Hittinger C.T."/>
            <person name="Goker M."/>
            <person name="Salamov A."/>
            <person name="Wisecaver J."/>
            <person name="Long T.M."/>
            <person name="Aerts A.L."/>
            <person name="Barry K."/>
            <person name="Choi C."/>
            <person name="Clum A."/>
            <person name="Coughlan A.Y."/>
            <person name="Deshpande S."/>
            <person name="Douglass A.P."/>
            <person name="Hanson S.J."/>
            <person name="Klenk H.-P."/>
            <person name="Labutti K."/>
            <person name="Lapidus A."/>
            <person name="Lindquist E."/>
            <person name="Lipzen A."/>
            <person name="Meier-Kolthoff J.P."/>
            <person name="Ohm R.A."/>
            <person name="Otillar R.P."/>
            <person name="Pangilinan J."/>
            <person name="Peng Y."/>
            <person name="Rokas A."/>
            <person name="Rosa C.A."/>
            <person name="Scheuner C."/>
            <person name="Sibirny A.A."/>
            <person name="Slot J.C."/>
            <person name="Stielow J.B."/>
            <person name="Sun H."/>
            <person name="Kurtzman C.P."/>
            <person name="Blackwell M."/>
            <person name="Grigoriev I.V."/>
            <person name="Jeffries T.W."/>
        </authorList>
    </citation>
    <scope>NUCLEOTIDE SEQUENCE [LARGE SCALE GENOMIC DNA]</scope>
    <source>
        <strain evidence="14">DSM 1968</strain>
    </source>
</reference>
<dbReference type="GO" id="GO:0019367">
    <property type="term" value="P:fatty acid elongation, saturated fatty acid"/>
    <property type="evidence" value="ECO:0007669"/>
    <property type="project" value="TreeGrafter"/>
</dbReference>
<dbReference type="GO" id="GO:0009922">
    <property type="term" value="F:fatty acid elongase activity"/>
    <property type="evidence" value="ECO:0007669"/>
    <property type="project" value="UniProtKB-EC"/>
</dbReference>
<keyword evidence="6 12" id="KW-0276">Fatty acid metabolism</keyword>
<dbReference type="STRING" id="1344418.A0A1D2V8E1"/>
<dbReference type="Pfam" id="PF01151">
    <property type="entry name" value="ELO"/>
    <property type="match status" value="1"/>
</dbReference>
<dbReference type="FunCoup" id="A0A1D2V8E1">
    <property type="interactions" value="612"/>
</dbReference>
<feature type="transmembrane region" description="Helical" evidence="12">
    <location>
        <begin position="184"/>
        <end position="203"/>
    </location>
</feature>
<gene>
    <name evidence="13" type="ORF">ASCRUDRAFT_40141</name>
</gene>
<accession>A0A1D2V8E1</accession>
<dbReference type="EC" id="2.3.1.-" evidence="12"/>
<dbReference type="EMBL" id="KV454497">
    <property type="protein sequence ID" value="ODV57961.1"/>
    <property type="molecule type" value="Genomic_DNA"/>
</dbReference>
<keyword evidence="7 12" id="KW-1133">Transmembrane helix</keyword>
<organism evidence="13 14">
    <name type="scientific">Ascoidea rubescens DSM 1968</name>
    <dbReference type="NCBI Taxonomy" id="1344418"/>
    <lineage>
        <taxon>Eukaryota</taxon>
        <taxon>Fungi</taxon>
        <taxon>Dikarya</taxon>
        <taxon>Ascomycota</taxon>
        <taxon>Saccharomycotina</taxon>
        <taxon>Saccharomycetes</taxon>
        <taxon>Ascoideaceae</taxon>
        <taxon>Ascoidea</taxon>
    </lineage>
</organism>
<dbReference type="PROSITE" id="PS01188">
    <property type="entry name" value="ELO"/>
    <property type="match status" value="1"/>
</dbReference>
<dbReference type="GO" id="GO:0030148">
    <property type="term" value="P:sphingolipid biosynthetic process"/>
    <property type="evidence" value="ECO:0007669"/>
    <property type="project" value="TreeGrafter"/>
</dbReference>
<dbReference type="Proteomes" id="UP000095038">
    <property type="component" value="Unassembled WGS sequence"/>
</dbReference>
<evidence type="ECO:0000256" key="11">
    <source>
        <dbReference type="ARBA" id="ARBA00047375"/>
    </source>
</evidence>
<comment type="catalytic activity">
    <reaction evidence="12">
        <text>an acyl-CoA + malonyl-CoA + H(+) = a 3-oxoacyl-CoA + CO2 + CoA</text>
        <dbReference type="Rhea" id="RHEA:50252"/>
        <dbReference type="ChEBI" id="CHEBI:15378"/>
        <dbReference type="ChEBI" id="CHEBI:16526"/>
        <dbReference type="ChEBI" id="CHEBI:57287"/>
        <dbReference type="ChEBI" id="CHEBI:57384"/>
        <dbReference type="ChEBI" id="CHEBI:58342"/>
        <dbReference type="ChEBI" id="CHEBI:90726"/>
    </reaction>
    <physiologicalReaction direction="left-to-right" evidence="12">
        <dbReference type="Rhea" id="RHEA:50253"/>
    </physiologicalReaction>
</comment>
<dbReference type="GO" id="GO:0005789">
    <property type="term" value="C:endoplasmic reticulum membrane"/>
    <property type="evidence" value="ECO:0007669"/>
    <property type="project" value="TreeGrafter"/>
</dbReference>